<dbReference type="Proteomes" id="UP000032483">
    <property type="component" value="Unassembled WGS sequence"/>
</dbReference>
<evidence type="ECO:0000313" key="3">
    <source>
        <dbReference type="EMBL" id="MTS28856.1"/>
    </source>
</evidence>
<reference evidence="2 5" key="2">
    <citation type="submission" date="2015-10" db="EMBL/GenBank/DDBJ databases">
        <title>A novel member of the family Ruminococcaceae isolated from human faeces.</title>
        <authorList>
            <person name="Shkoporov A.N."/>
            <person name="Chaplin A.V."/>
            <person name="Motuzova O.V."/>
            <person name="Kafarskaia L.I."/>
            <person name="Efimov B.A."/>
        </authorList>
    </citation>
    <scope>NUCLEOTIDE SEQUENCE [LARGE SCALE GENOMIC DNA]</scope>
    <source>
        <strain evidence="2 5">668</strain>
    </source>
</reference>
<dbReference type="RefSeq" id="WP_009325530.1">
    <property type="nucleotide sequence ID" value="NZ_CAOJUJ010000045.1"/>
</dbReference>
<proteinExistence type="predicted"/>
<dbReference type="GeneID" id="42857604"/>
<reference evidence="1" key="1">
    <citation type="submission" date="2015-02" db="EMBL/GenBank/DDBJ databases">
        <title>A novel member of the family Ruminococcaceae isolated from human feces.</title>
        <authorList>
            <person name="Shkoporov A.N."/>
            <person name="Chaplin A.V."/>
            <person name="Motuzova O.V."/>
            <person name="Kafarskaia L.I."/>
            <person name="Khokhlova E.V."/>
            <person name="Efimov B.A."/>
        </authorList>
    </citation>
    <scope>NUCLEOTIDE SEQUENCE [LARGE SCALE GENOMIC DNA]</scope>
    <source>
        <strain evidence="1">585-1</strain>
    </source>
</reference>
<evidence type="ECO:0000313" key="6">
    <source>
        <dbReference type="Proteomes" id="UP000472755"/>
    </source>
</evidence>
<sequence>MKTTEVLYTRNFTDLGPLQSAHILQYALTTDPGCALRYGVSVTVLQAGGRDTQSCRAICDTQEGTCRLLVFLWENAVEPCAVRGIVEDIRRAGLLPCGAEE</sequence>
<accession>A0A0D8IX15</accession>
<evidence type="ECO:0000313" key="1">
    <source>
        <dbReference type="EMBL" id="KJF39235.1"/>
    </source>
</evidence>
<organism evidence="1 4">
    <name type="scientific">Ruthenibacterium lactatiformans</name>
    <dbReference type="NCBI Taxonomy" id="1550024"/>
    <lineage>
        <taxon>Bacteria</taxon>
        <taxon>Bacillati</taxon>
        <taxon>Bacillota</taxon>
        <taxon>Clostridia</taxon>
        <taxon>Eubacteriales</taxon>
        <taxon>Oscillospiraceae</taxon>
        <taxon>Ruthenibacterium</taxon>
    </lineage>
</organism>
<gene>
    <name evidence="2" type="ORF">ASJ35_01780</name>
    <name evidence="3" type="ORF">GMD59_16430</name>
    <name evidence="1" type="ORF">TQ39_13615</name>
</gene>
<dbReference type="EMBL" id="LMUA01000001">
    <property type="protein sequence ID" value="KUE78021.1"/>
    <property type="molecule type" value="Genomic_DNA"/>
</dbReference>
<dbReference type="Proteomes" id="UP000472755">
    <property type="component" value="Unassembled WGS sequence"/>
</dbReference>
<evidence type="ECO:0000313" key="2">
    <source>
        <dbReference type="EMBL" id="KUE78021.1"/>
    </source>
</evidence>
<name>A0A0D8IX15_9FIRM</name>
<dbReference type="Pfam" id="PF20124">
    <property type="entry name" value="DUF6514"/>
    <property type="match status" value="1"/>
</dbReference>
<evidence type="ECO:0000313" key="5">
    <source>
        <dbReference type="Proteomes" id="UP000053433"/>
    </source>
</evidence>
<dbReference type="EMBL" id="WMZU01000039">
    <property type="protein sequence ID" value="MTS28856.1"/>
    <property type="molecule type" value="Genomic_DNA"/>
</dbReference>
<dbReference type="InterPro" id="IPR017016">
    <property type="entry name" value="UCP033595"/>
</dbReference>
<evidence type="ECO:0000313" key="4">
    <source>
        <dbReference type="Proteomes" id="UP000032483"/>
    </source>
</evidence>
<accession>A0A0W7TW77</accession>
<dbReference type="Proteomes" id="UP000053433">
    <property type="component" value="Unassembled WGS sequence"/>
</dbReference>
<dbReference type="AlphaFoldDB" id="A0A0D8IX15"/>
<comment type="caution">
    <text evidence="1">The sequence shown here is derived from an EMBL/GenBank/DDBJ whole genome shotgun (WGS) entry which is preliminary data.</text>
</comment>
<protein>
    <submittedName>
        <fullName evidence="1">Uncharacterized protein</fullName>
    </submittedName>
</protein>
<dbReference type="EMBL" id="JXXK01000021">
    <property type="protein sequence ID" value="KJF39235.1"/>
    <property type="molecule type" value="Genomic_DNA"/>
</dbReference>
<keyword evidence="4" id="KW-1185">Reference proteome</keyword>
<reference evidence="3 6" key="3">
    <citation type="journal article" date="2019" name="Nat. Med.">
        <title>A library of human gut bacterial isolates paired with longitudinal multiomics data enables mechanistic microbiome research.</title>
        <authorList>
            <person name="Poyet M."/>
            <person name="Groussin M."/>
            <person name="Gibbons S.M."/>
            <person name="Avila-Pacheco J."/>
            <person name="Jiang X."/>
            <person name="Kearney S.M."/>
            <person name="Perrotta A.R."/>
            <person name="Berdy B."/>
            <person name="Zhao S."/>
            <person name="Lieberman T.D."/>
            <person name="Swanson P.K."/>
            <person name="Smith M."/>
            <person name="Roesemann S."/>
            <person name="Alexander J.E."/>
            <person name="Rich S.A."/>
            <person name="Livny J."/>
            <person name="Vlamakis H."/>
            <person name="Clish C."/>
            <person name="Bullock K."/>
            <person name="Deik A."/>
            <person name="Scott J."/>
            <person name="Pierce K.A."/>
            <person name="Xavier R.J."/>
            <person name="Alm E.J."/>
        </authorList>
    </citation>
    <scope>NUCLEOTIDE SEQUENCE [LARGE SCALE GENOMIC DNA]</scope>
    <source>
        <strain evidence="3 6">BIOML-A4</strain>
    </source>
</reference>